<dbReference type="eggNOG" id="ENOG502SQJ7">
    <property type="taxonomic scope" value="Eukaryota"/>
</dbReference>
<evidence type="ECO:0000313" key="1">
    <source>
        <dbReference type="EMBL" id="EEH33822.1"/>
    </source>
</evidence>
<keyword evidence="2" id="KW-1185">Reference proteome</keyword>
<dbReference type="EMBL" id="KN294003">
    <property type="protein sequence ID" value="EEH33822.1"/>
    <property type="molecule type" value="Genomic_DNA"/>
</dbReference>
<dbReference type="HOGENOM" id="CLU_088625_0_0_1"/>
<dbReference type="PANTHER" id="PTHR33337">
    <property type="entry name" value="GFA DOMAIN-CONTAINING PROTEIN"/>
    <property type="match status" value="1"/>
</dbReference>
<protein>
    <submittedName>
        <fullName evidence="1">Uncharacterized protein</fullName>
    </submittedName>
</protein>
<proteinExistence type="predicted"/>
<dbReference type="OMA" id="DCRHAAG"/>
<dbReference type="PANTHER" id="PTHR33337:SF40">
    <property type="entry name" value="CENP-V_GFA DOMAIN-CONTAINING PROTEIN-RELATED"/>
    <property type="match status" value="1"/>
</dbReference>
<organism evidence="1 2">
    <name type="scientific">Paracoccidioides lutzii (strain ATCC MYA-826 / Pb01)</name>
    <name type="common">Paracoccidioides brasiliensis</name>
    <dbReference type="NCBI Taxonomy" id="502779"/>
    <lineage>
        <taxon>Eukaryota</taxon>
        <taxon>Fungi</taxon>
        <taxon>Dikarya</taxon>
        <taxon>Ascomycota</taxon>
        <taxon>Pezizomycotina</taxon>
        <taxon>Eurotiomycetes</taxon>
        <taxon>Eurotiomycetidae</taxon>
        <taxon>Onygenales</taxon>
        <taxon>Ajellomycetaceae</taxon>
        <taxon>Paracoccidioides</taxon>
    </lineage>
</organism>
<gene>
    <name evidence="1" type="ORF">PAAG_04871</name>
</gene>
<reference evidence="1 2" key="1">
    <citation type="journal article" date="2011" name="PLoS Genet.">
        <title>Comparative genomic analysis of human fungal pathogens causing paracoccidioidomycosis.</title>
        <authorList>
            <person name="Desjardins C.A."/>
            <person name="Champion M.D."/>
            <person name="Holder J.W."/>
            <person name="Muszewska A."/>
            <person name="Goldberg J."/>
            <person name="Bailao A.M."/>
            <person name="Brigido M.M."/>
            <person name="Ferreira M.E."/>
            <person name="Garcia A.M."/>
            <person name="Grynberg M."/>
            <person name="Gujja S."/>
            <person name="Heiman D.I."/>
            <person name="Henn M.R."/>
            <person name="Kodira C.D."/>
            <person name="Leon-Narvaez H."/>
            <person name="Longo L.V."/>
            <person name="Ma L.J."/>
            <person name="Malavazi I."/>
            <person name="Matsuo A.L."/>
            <person name="Morais F.V."/>
            <person name="Pereira M."/>
            <person name="Rodriguez-Brito S."/>
            <person name="Sakthikumar S."/>
            <person name="Salem-Izacc S.M."/>
            <person name="Sykes S.M."/>
            <person name="Teixeira M.M."/>
            <person name="Vallejo M.C."/>
            <person name="Walter M.E."/>
            <person name="Yandava C."/>
            <person name="Young S."/>
            <person name="Zeng Q."/>
            <person name="Zucker J."/>
            <person name="Felipe M.S."/>
            <person name="Goldman G.H."/>
            <person name="Haas B.J."/>
            <person name="McEwen J.G."/>
            <person name="Nino-Vega G."/>
            <person name="Puccia R."/>
            <person name="San-Blas G."/>
            <person name="Soares C.M."/>
            <person name="Birren B.W."/>
            <person name="Cuomo C.A."/>
        </authorList>
    </citation>
    <scope>NUCLEOTIDE SEQUENCE [LARGE SCALE GENOMIC DNA]</scope>
    <source>
        <strain evidence="2">ATCC MYA-826 / Pb01</strain>
    </source>
</reference>
<dbReference type="OrthoDB" id="6329284at2759"/>
<dbReference type="KEGG" id="pbl:PAAG_04871"/>
<dbReference type="InterPro" id="IPR011057">
    <property type="entry name" value="Mss4-like_sf"/>
</dbReference>
<dbReference type="STRING" id="502779.C1H1T5"/>
<sequence length="216" mass="23867">MHSPSSEPFSLHGGCHCAAVRYIITFPGYEQRPVLNPNHPPGQPDIKVPLLCFDHCSDCRSASGVPVQFWNICPQEFITFSLLRRSDDSSLDAVGVEEDGAKIILTGDQLVHPNEVTKGTYLTHYASSKSVWRTFCSSCGTNISFVAFEEEGSETLMDIGVGTLDRSSIDLVGMPHRHIWWNSGIDWVKKLIAEGDRTTSNHAIPKHPGGNIYEIL</sequence>
<dbReference type="Gene3D" id="3.90.1590.10">
    <property type="entry name" value="glutathione-dependent formaldehyde- activating enzyme (gfa)"/>
    <property type="match status" value="1"/>
</dbReference>
<dbReference type="GeneID" id="9096544"/>
<accession>C1H1T5</accession>
<dbReference type="AlphaFoldDB" id="C1H1T5"/>
<evidence type="ECO:0000313" key="2">
    <source>
        <dbReference type="Proteomes" id="UP000002059"/>
    </source>
</evidence>
<dbReference type="VEuPathDB" id="FungiDB:PAAG_04871"/>
<dbReference type="SUPFAM" id="SSF51316">
    <property type="entry name" value="Mss4-like"/>
    <property type="match status" value="2"/>
</dbReference>
<dbReference type="RefSeq" id="XP_002793342.1">
    <property type="nucleotide sequence ID" value="XM_002793296.2"/>
</dbReference>
<name>C1H1T5_PARBA</name>
<dbReference type="Proteomes" id="UP000002059">
    <property type="component" value="Partially assembled WGS sequence"/>
</dbReference>